<reference evidence="2 3" key="2">
    <citation type="journal article" date="2024" name="Int. J. Syst. Evol. Microbiol.">
        <title>Promethearchaeum syntrophicum gen. nov., sp. nov., an anaerobic, obligately syntrophic archaeon, the first isolate of the lineage 'Asgard' archaea, and proposal of the new archaeal phylum Promethearchaeota phyl. nov. and kingdom Promethearchaeati regn. nov.</title>
        <authorList>
            <person name="Imachi H."/>
            <person name="Nobu M.K."/>
            <person name="Kato S."/>
            <person name="Takaki Y."/>
            <person name="Miyazaki M."/>
            <person name="Miyata M."/>
            <person name="Ogawara M."/>
            <person name="Saito Y."/>
            <person name="Sakai S."/>
            <person name="Tahara Y.O."/>
            <person name="Takano Y."/>
            <person name="Tasumi E."/>
            <person name="Uematsu K."/>
            <person name="Yoshimura T."/>
            <person name="Itoh T."/>
            <person name="Ohkuma M."/>
            <person name="Takai K."/>
        </authorList>
    </citation>
    <scope>NUCLEOTIDE SEQUENCE [LARGE SCALE GENOMIC DNA]</scope>
    <source>
        <strain evidence="2 3">MK-D1</strain>
    </source>
</reference>
<dbReference type="EMBL" id="CP042905">
    <property type="protein sequence ID" value="QEE14420.1"/>
    <property type="molecule type" value="Genomic_DNA"/>
</dbReference>
<evidence type="ECO:0000256" key="1">
    <source>
        <dbReference type="SAM" id="Coils"/>
    </source>
</evidence>
<keyword evidence="3" id="KW-1185">Reference proteome</keyword>
<proteinExistence type="predicted"/>
<keyword evidence="1" id="KW-0175">Coiled coil</keyword>
<dbReference type="KEGG" id="psyt:DSAG12_00233"/>
<dbReference type="AlphaFoldDB" id="A0A5B9D6F7"/>
<feature type="coiled-coil region" evidence="1">
    <location>
        <begin position="17"/>
        <end position="51"/>
    </location>
</feature>
<dbReference type="Proteomes" id="UP000321408">
    <property type="component" value="Chromosome"/>
</dbReference>
<name>A0A5B9D6F7_9ARCH</name>
<sequence>MSGFTTAEIKKDHDIKNNSKEDLISKKKIRLKELEKKLNQIEKAENSESIIHSEKEQLLSELIELFLEEKGKAHILSTIINCRKIIKLATDLEKPHLSDKFCNYLQEYEQNLLDSNSKEEEEYHSVQTLIGELKEIINVEENVAPEIEHIPIEDLIGEIDSDLINMEDLANQVLEEHAVEIKESIKSRSVLRHQSGKATENHREIDIELHIENPGDLSSKEYVVINTIENSSEDPIEAAFIQDIIPYNYEISEITLNGKIPEVESNERMMKNGLEHSWYVPNIEKDDSIEFKYHLKPRISRTIVLPLKDKLTIIKTHSSIKEGKEKGKNKKIDDSSVFDAFLKFVNSFDTLLNDVVLEDIIPIFYAYEVEERKTKDFPSIKESSETFVKWRLNEMPPEQYSIAEYELIELNKLEELKIEAHKILQQDPSKLSIFKRRNLKKRQKRAQEFLEKMRLI</sequence>
<evidence type="ECO:0000313" key="2">
    <source>
        <dbReference type="EMBL" id="QEE14420.1"/>
    </source>
</evidence>
<accession>A0A5B9D6F7</accession>
<dbReference type="GeneID" id="41328236"/>
<dbReference type="RefSeq" id="WP_147661375.1">
    <property type="nucleotide sequence ID" value="NZ_CP042905.2"/>
</dbReference>
<gene>
    <name evidence="2" type="ORF">DSAG12_00233</name>
</gene>
<evidence type="ECO:0000313" key="3">
    <source>
        <dbReference type="Proteomes" id="UP000321408"/>
    </source>
</evidence>
<protein>
    <submittedName>
        <fullName evidence="2">Uncharacterized protein</fullName>
    </submittedName>
</protein>
<organism evidence="2 3">
    <name type="scientific">Promethearchaeum syntrophicum</name>
    <dbReference type="NCBI Taxonomy" id="2594042"/>
    <lineage>
        <taxon>Archaea</taxon>
        <taxon>Promethearchaeati</taxon>
        <taxon>Promethearchaeota</taxon>
        <taxon>Promethearchaeia</taxon>
        <taxon>Promethearchaeales</taxon>
        <taxon>Promethearchaeaceae</taxon>
        <taxon>Promethearchaeum</taxon>
    </lineage>
</organism>
<reference evidence="2 3" key="1">
    <citation type="journal article" date="2020" name="Nature">
        <title>Isolation of an archaeon at the prokaryote-eukaryote interface.</title>
        <authorList>
            <person name="Imachi H."/>
            <person name="Nobu M.K."/>
            <person name="Nakahara N."/>
            <person name="Morono Y."/>
            <person name="Ogawara M."/>
            <person name="Takaki Y."/>
            <person name="Takano Y."/>
            <person name="Uematsu K."/>
            <person name="Ikuta T."/>
            <person name="Ito M."/>
            <person name="Matsui Y."/>
            <person name="Miyazaki M."/>
            <person name="Murata K."/>
            <person name="Saito Y."/>
            <person name="Sakai S."/>
            <person name="Song C."/>
            <person name="Tasumi E."/>
            <person name="Yamanaka Y."/>
            <person name="Yamaguchi T."/>
            <person name="Kamagata Y."/>
            <person name="Tamaki H."/>
            <person name="Takai K."/>
        </authorList>
    </citation>
    <scope>NUCLEOTIDE SEQUENCE [LARGE SCALE GENOMIC DNA]</scope>
    <source>
        <strain evidence="2 3">MK-D1</strain>
    </source>
</reference>